<reference evidence="3 4" key="1">
    <citation type="submission" date="2015-09" db="EMBL/GenBank/DDBJ databases">
        <title>Identification and resolution of microdiversity through metagenomic sequencing of parallel consortia.</title>
        <authorList>
            <person name="Nelson W.C."/>
            <person name="Romine M.F."/>
            <person name="Lindemann S.R."/>
        </authorList>
    </citation>
    <scope>NUCLEOTIDE SEQUENCE [LARGE SCALE GENOMIC DNA]</scope>
    <source>
        <strain evidence="3">HL-91</strain>
    </source>
</reference>
<name>A0A0N8K8A2_9RHOB</name>
<dbReference type="EMBL" id="FBYC01000001">
    <property type="protein sequence ID" value="CUX79485.1"/>
    <property type="molecule type" value="Genomic_DNA"/>
</dbReference>
<organism evidence="3 4">
    <name type="scientific">Roseibaca calidilacus</name>
    <dbReference type="NCBI Taxonomy" id="1666912"/>
    <lineage>
        <taxon>Bacteria</taxon>
        <taxon>Pseudomonadati</taxon>
        <taxon>Pseudomonadota</taxon>
        <taxon>Alphaproteobacteria</taxon>
        <taxon>Rhodobacterales</taxon>
        <taxon>Paracoccaceae</taxon>
        <taxon>Roseinatronobacter</taxon>
    </lineage>
</organism>
<evidence type="ECO:0000313" key="5">
    <source>
        <dbReference type="Proteomes" id="UP000182045"/>
    </source>
</evidence>
<evidence type="ECO:0000313" key="2">
    <source>
        <dbReference type="EMBL" id="CUX79485.1"/>
    </source>
</evidence>
<feature type="compositionally biased region" description="Acidic residues" evidence="1">
    <location>
        <begin position="1"/>
        <end position="10"/>
    </location>
</feature>
<comment type="caution">
    <text evidence="3">The sequence shown here is derived from an EMBL/GenBank/DDBJ whole genome shotgun (WGS) entry which is preliminary data.</text>
</comment>
<protein>
    <submittedName>
        <fullName evidence="3">Uncharacterized protein</fullName>
    </submittedName>
</protein>
<accession>A0A0N8K8A2</accession>
<reference evidence="2 5" key="2">
    <citation type="submission" date="2016-01" db="EMBL/GenBank/DDBJ databases">
        <authorList>
            <person name="Varghese N."/>
        </authorList>
    </citation>
    <scope>NUCLEOTIDE SEQUENCE [LARGE SCALE GENOMIC DNA]</scope>
    <source>
        <strain evidence="2 5">HL-91</strain>
    </source>
</reference>
<proteinExistence type="predicted"/>
<feature type="region of interest" description="Disordered" evidence="1">
    <location>
        <begin position="1"/>
        <end position="26"/>
    </location>
</feature>
<sequence>MFDWDKDQEDLVGIGNKPPAVGTQSRQSGLRSKLGFGLLGAVIVLGFAYEKDMLLQTRAGSTFALGMFGQAASAPLQDALPEGLLAYDNAQARRYLRGLRLADTATLHGYAARLQSDLVQADPLLAPFLRDAKTLVLSELAQRGG</sequence>
<dbReference type="EMBL" id="LJSG01000007">
    <property type="protein sequence ID" value="KPP93969.1"/>
    <property type="molecule type" value="Genomic_DNA"/>
</dbReference>
<dbReference type="AlphaFoldDB" id="A0A0N8K8A2"/>
<dbReference type="OrthoDB" id="7871465at2"/>
<evidence type="ECO:0000313" key="3">
    <source>
        <dbReference type="EMBL" id="KPP93969.1"/>
    </source>
</evidence>
<keyword evidence="5" id="KW-1185">Reference proteome</keyword>
<evidence type="ECO:0000313" key="4">
    <source>
        <dbReference type="Proteomes" id="UP000050413"/>
    </source>
</evidence>
<dbReference type="Proteomes" id="UP000050413">
    <property type="component" value="Unassembled WGS sequence"/>
</dbReference>
<evidence type="ECO:0000256" key="1">
    <source>
        <dbReference type="SAM" id="MobiDB-lite"/>
    </source>
</evidence>
<dbReference type="RefSeq" id="WP_072244285.1">
    <property type="nucleotide sequence ID" value="NZ_FBYC01000001.1"/>
</dbReference>
<dbReference type="Proteomes" id="UP000182045">
    <property type="component" value="Unassembled WGS sequence"/>
</dbReference>
<gene>
    <name evidence="2" type="ORF">Ga0058931_0168</name>
    <name evidence="3" type="ORF">HLUCCA05_12375</name>
</gene>